<evidence type="ECO:0000313" key="3">
    <source>
        <dbReference type="Proteomes" id="UP001500842"/>
    </source>
</evidence>
<accession>A0ABN2A2N9</accession>
<evidence type="ECO:0000313" key="2">
    <source>
        <dbReference type="EMBL" id="GAA1510181.1"/>
    </source>
</evidence>
<name>A0ABN2A2N9_9ACTN</name>
<evidence type="ECO:0000259" key="1">
    <source>
        <dbReference type="Pfam" id="PF04101"/>
    </source>
</evidence>
<organism evidence="2 3">
    <name type="scientific">Nocardioides humi</name>
    <dbReference type="NCBI Taxonomy" id="449461"/>
    <lineage>
        <taxon>Bacteria</taxon>
        <taxon>Bacillati</taxon>
        <taxon>Actinomycetota</taxon>
        <taxon>Actinomycetes</taxon>
        <taxon>Propionibacteriales</taxon>
        <taxon>Nocardioidaceae</taxon>
        <taxon>Nocardioides</taxon>
    </lineage>
</organism>
<dbReference type="EMBL" id="BAAAOR010000009">
    <property type="protein sequence ID" value="GAA1510181.1"/>
    <property type="molecule type" value="Genomic_DNA"/>
</dbReference>
<reference evidence="2 3" key="1">
    <citation type="journal article" date="2019" name="Int. J. Syst. Evol. Microbiol.">
        <title>The Global Catalogue of Microorganisms (GCM) 10K type strain sequencing project: providing services to taxonomists for standard genome sequencing and annotation.</title>
        <authorList>
            <consortium name="The Broad Institute Genomics Platform"/>
            <consortium name="The Broad Institute Genome Sequencing Center for Infectious Disease"/>
            <person name="Wu L."/>
            <person name="Ma J."/>
        </authorList>
    </citation>
    <scope>NUCLEOTIDE SEQUENCE [LARGE SCALE GENOMIC DNA]</scope>
    <source>
        <strain evidence="2 3">JCM 14942</strain>
    </source>
</reference>
<dbReference type="Pfam" id="PF04101">
    <property type="entry name" value="Glyco_tran_28_C"/>
    <property type="match status" value="1"/>
</dbReference>
<dbReference type="InterPro" id="IPR007235">
    <property type="entry name" value="Glyco_trans_28_C"/>
</dbReference>
<gene>
    <name evidence="2" type="ORF">GCM10009788_13210</name>
</gene>
<dbReference type="Proteomes" id="UP001500842">
    <property type="component" value="Unassembled WGS sequence"/>
</dbReference>
<sequence length="167" mass="17707">MSAAPPPLVAVFLGTDHHRFDRLVAWAAGLQARGLFRFHVQHGATPLAPGLAGTRLMDPASMAGLLDRASAVVTHGGPGSIMDAREHGHVPVVVPRNPGLGEHVDDHQQRFARFVARTGLVVTAHSEEELGARLSLAVLVGHSTAGPDRPLPTLARFEALVDGLVRR</sequence>
<comment type="caution">
    <text evidence="2">The sequence shown here is derived from an EMBL/GenBank/DDBJ whole genome shotgun (WGS) entry which is preliminary data.</text>
</comment>
<dbReference type="RefSeq" id="WP_141004528.1">
    <property type="nucleotide sequence ID" value="NZ_BAAAOR010000009.1"/>
</dbReference>
<dbReference type="Gene3D" id="3.40.50.2000">
    <property type="entry name" value="Glycogen Phosphorylase B"/>
    <property type="match status" value="1"/>
</dbReference>
<keyword evidence="3" id="KW-1185">Reference proteome</keyword>
<protein>
    <recommendedName>
        <fullName evidence="1">Glycosyl transferase family 28 C-terminal domain-containing protein</fullName>
    </recommendedName>
</protein>
<dbReference type="SUPFAM" id="SSF53756">
    <property type="entry name" value="UDP-Glycosyltransferase/glycogen phosphorylase"/>
    <property type="match status" value="1"/>
</dbReference>
<proteinExistence type="predicted"/>
<feature type="domain" description="Glycosyl transferase family 28 C-terminal" evidence="1">
    <location>
        <begin position="61"/>
        <end position="134"/>
    </location>
</feature>